<evidence type="ECO:0000313" key="1">
    <source>
        <dbReference type="EMBL" id="KAK3865759.1"/>
    </source>
</evidence>
<organism evidence="1 2">
    <name type="scientific">Petrolisthes cinctipes</name>
    <name type="common">Flat porcelain crab</name>
    <dbReference type="NCBI Taxonomy" id="88211"/>
    <lineage>
        <taxon>Eukaryota</taxon>
        <taxon>Metazoa</taxon>
        <taxon>Ecdysozoa</taxon>
        <taxon>Arthropoda</taxon>
        <taxon>Crustacea</taxon>
        <taxon>Multicrustacea</taxon>
        <taxon>Malacostraca</taxon>
        <taxon>Eumalacostraca</taxon>
        <taxon>Eucarida</taxon>
        <taxon>Decapoda</taxon>
        <taxon>Pleocyemata</taxon>
        <taxon>Anomura</taxon>
        <taxon>Galatheoidea</taxon>
        <taxon>Porcellanidae</taxon>
        <taxon>Petrolisthes</taxon>
    </lineage>
</organism>
<protein>
    <submittedName>
        <fullName evidence="1">Uncharacterized protein</fullName>
    </submittedName>
</protein>
<proteinExistence type="predicted"/>
<dbReference type="AlphaFoldDB" id="A0AAE1F2L4"/>
<dbReference type="Proteomes" id="UP001286313">
    <property type="component" value="Unassembled WGS sequence"/>
</dbReference>
<reference evidence="1" key="1">
    <citation type="submission" date="2023-10" db="EMBL/GenBank/DDBJ databases">
        <title>Genome assemblies of two species of porcelain crab, Petrolisthes cinctipes and Petrolisthes manimaculis (Anomura: Porcellanidae).</title>
        <authorList>
            <person name="Angst P."/>
        </authorList>
    </citation>
    <scope>NUCLEOTIDE SEQUENCE</scope>
    <source>
        <strain evidence="1">PB745_01</strain>
        <tissue evidence="1">Gill</tissue>
    </source>
</reference>
<dbReference type="EMBL" id="JAWQEG010003528">
    <property type="protein sequence ID" value="KAK3865759.1"/>
    <property type="molecule type" value="Genomic_DNA"/>
</dbReference>
<comment type="caution">
    <text evidence="1">The sequence shown here is derived from an EMBL/GenBank/DDBJ whole genome shotgun (WGS) entry which is preliminary data.</text>
</comment>
<keyword evidence="2" id="KW-1185">Reference proteome</keyword>
<accession>A0AAE1F2L4</accession>
<evidence type="ECO:0000313" key="2">
    <source>
        <dbReference type="Proteomes" id="UP001286313"/>
    </source>
</evidence>
<gene>
    <name evidence="1" type="ORF">Pcinc_028656</name>
</gene>
<sequence length="72" mass="7905">MERRVNRRKLEQVASLVDTAAARMVTLFLVSLSSRWQGVGTGWMAGDGRMAWDDIVTGNASSVEASNRLGKH</sequence>
<name>A0AAE1F2L4_PETCI</name>